<evidence type="ECO:0000313" key="5">
    <source>
        <dbReference type="EMBL" id="KKL79881.1"/>
    </source>
</evidence>
<feature type="domain" description="Rubredoxin-like" evidence="3">
    <location>
        <begin position="148"/>
        <end position="181"/>
    </location>
</feature>
<dbReference type="PANTHER" id="PTHR33746:SF4">
    <property type="entry name" value="RUBRERYTHRIN"/>
    <property type="match status" value="1"/>
</dbReference>
<dbReference type="AlphaFoldDB" id="A0A0F9FN08"/>
<gene>
    <name evidence="5" type="ORF">LCGC14_2010380</name>
</gene>
<protein>
    <recommendedName>
        <fullName evidence="6">Rubredoxin-like domain-containing protein</fullName>
    </recommendedName>
</protein>
<dbReference type="InterPro" id="IPR052753">
    <property type="entry name" value="Rbr2/Nigerythrin"/>
</dbReference>
<dbReference type="InterPro" id="IPR024934">
    <property type="entry name" value="Rubredoxin-like_dom"/>
</dbReference>
<dbReference type="InterPro" id="IPR048574">
    <property type="entry name" value="RUBY_RBDX"/>
</dbReference>
<name>A0A0F9FN08_9ZZZZ</name>
<evidence type="ECO:0000259" key="3">
    <source>
        <dbReference type="PROSITE" id="PS50903"/>
    </source>
</evidence>
<dbReference type="CDD" id="cd01041">
    <property type="entry name" value="Rubrerythrin"/>
    <property type="match status" value="1"/>
</dbReference>
<dbReference type="Pfam" id="PF02915">
    <property type="entry name" value="Rubrerythrin"/>
    <property type="match status" value="1"/>
</dbReference>
<evidence type="ECO:0000256" key="2">
    <source>
        <dbReference type="ARBA" id="ARBA00022982"/>
    </source>
</evidence>
<feature type="domain" description="Ferritin-like diiron" evidence="4">
    <location>
        <begin position="1"/>
        <end position="143"/>
    </location>
</feature>
<reference evidence="5" key="1">
    <citation type="journal article" date="2015" name="Nature">
        <title>Complex archaea that bridge the gap between prokaryotes and eukaryotes.</title>
        <authorList>
            <person name="Spang A."/>
            <person name="Saw J.H."/>
            <person name="Jorgensen S.L."/>
            <person name="Zaremba-Niedzwiedzka K."/>
            <person name="Martijn J."/>
            <person name="Lind A.E."/>
            <person name="van Eijk R."/>
            <person name="Schleper C."/>
            <person name="Guy L."/>
            <person name="Ettema T.J."/>
        </authorList>
    </citation>
    <scope>NUCLEOTIDE SEQUENCE</scope>
</reference>
<dbReference type="Pfam" id="PF21349">
    <property type="entry name" value="RUBY_RBDX"/>
    <property type="match status" value="1"/>
</dbReference>
<dbReference type="EMBL" id="LAZR01023036">
    <property type="protein sequence ID" value="KKL79881.1"/>
    <property type="molecule type" value="Genomic_DNA"/>
</dbReference>
<dbReference type="PROSITE" id="PS50903">
    <property type="entry name" value="RUBREDOXIN_LIKE"/>
    <property type="match status" value="1"/>
</dbReference>
<keyword evidence="2" id="KW-0249">Electron transport</keyword>
<dbReference type="Gene3D" id="2.20.28.10">
    <property type="match status" value="1"/>
</dbReference>
<dbReference type="SUPFAM" id="SSF47240">
    <property type="entry name" value="Ferritin-like"/>
    <property type="match status" value="1"/>
</dbReference>
<dbReference type="InterPro" id="IPR003251">
    <property type="entry name" value="Rr_diiron-bd_dom"/>
</dbReference>
<comment type="caution">
    <text evidence="5">The sequence shown here is derived from an EMBL/GenBank/DDBJ whole genome shotgun (WGS) entry which is preliminary data.</text>
</comment>
<sequence length="182" mass="19051">MHEMTAANLRSAFGGESMAHMRYKVWGAKAGAEGYPNVARLFVAIASAEQVHATGHFKAMKDVGGAFLVAAGGGFGLTATSENLAGAIQGENFEVAEMYPSYIAVAEDQDEKAAVRSCRYALEAEKLHAALYTRAKEAVDAGKDVELAAVQVCSVCGHTVEGDAPDACPICAAVKAKFTAFE</sequence>
<dbReference type="InterPro" id="IPR009078">
    <property type="entry name" value="Ferritin-like_SF"/>
</dbReference>
<dbReference type="InterPro" id="IPR009040">
    <property type="entry name" value="Ferritin-like_diiron"/>
</dbReference>
<accession>A0A0F9FN08</accession>
<dbReference type="Gene3D" id="1.20.1260.10">
    <property type="match status" value="1"/>
</dbReference>
<evidence type="ECO:0000256" key="1">
    <source>
        <dbReference type="ARBA" id="ARBA00022448"/>
    </source>
</evidence>
<dbReference type="GO" id="GO:0005506">
    <property type="term" value="F:iron ion binding"/>
    <property type="evidence" value="ECO:0007669"/>
    <property type="project" value="InterPro"/>
</dbReference>
<evidence type="ECO:0008006" key="6">
    <source>
        <dbReference type="Google" id="ProtNLM"/>
    </source>
</evidence>
<proteinExistence type="predicted"/>
<dbReference type="SUPFAM" id="SSF57802">
    <property type="entry name" value="Rubredoxin-like"/>
    <property type="match status" value="1"/>
</dbReference>
<organism evidence="5">
    <name type="scientific">marine sediment metagenome</name>
    <dbReference type="NCBI Taxonomy" id="412755"/>
    <lineage>
        <taxon>unclassified sequences</taxon>
        <taxon>metagenomes</taxon>
        <taxon>ecological metagenomes</taxon>
    </lineage>
</organism>
<evidence type="ECO:0000259" key="4">
    <source>
        <dbReference type="PROSITE" id="PS50905"/>
    </source>
</evidence>
<dbReference type="PROSITE" id="PS50905">
    <property type="entry name" value="FERRITIN_LIKE"/>
    <property type="match status" value="1"/>
</dbReference>
<dbReference type="GO" id="GO:0016491">
    <property type="term" value="F:oxidoreductase activity"/>
    <property type="evidence" value="ECO:0007669"/>
    <property type="project" value="InterPro"/>
</dbReference>
<dbReference type="PANTHER" id="PTHR33746">
    <property type="entry name" value="RUBRERYTHRIN"/>
    <property type="match status" value="1"/>
</dbReference>
<dbReference type="InterPro" id="IPR012347">
    <property type="entry name" value="Ferritin-like"/>
</dbReference>
<keyword evidence="1" id="KW-0813">Transport</keyword>